<dbReference type="AlphaFoldDB" id="A0A7C8HF05"/>
<evidence type="ECO:0000256" key="7">
    <source>
        <dbReference type="RuleBase" id="RU363032"/>
    </source>
</evidence>
<feature type="transmembrane region" description="Helical" evidence="7">
    <location>
        <begin position="24"/>
        <end position="41"/>
    </location>
</feature>
<proteinExistence type="inferred from homology"/>
<name>A0A7C8HF05_9FIRM</name>
<keyword evidence="10" id="KW-1185">Reference proteome</keyword>
<protein>
    <submittedName>
        <fullName evidence="9">ABC transporter permease subunit</fullName>
    </submittedName>
</protein>
<dbReference type="OrthoDB" id="9783295at2"/>
<evidence type="ECO:0000313" key="9">
    <source>
        <dbReference type="EMBL" id="KAE9635393.1"/>
    </source>
</evidence>
<feature type="transmembrane region" description="Helical" evidence="7">
    <location>
        <begin position="86"/>
        <end position="105"/>
    </location>
</feature>
<dbReference type="PROSITE" id="PS50928">
    <property type="entry name" value="ABC_TM1"/>
    <property type="match status" value="1"/>
</dbReference>
<dbReference type="Gene3D" id="1.10.3720.10">
    <property type="entry name" value="MetI-like"/>
    <property type="match status" value="1"/>
</dbReference>
<evidence type="ECO:0000313" key="10">
    <source>
        <dbReference type="Proteomes" id="UP000483018"/>
    </source>
</evidence>
<evidence type="ECO:0000256" key="2">
    <source>
        <dbReference type="ARBA" id="ARBA00022448"/>
    </source>
</evidence>
<dbReference type="Pfam" id="PF00528">
    <property type="entry name" value="BPD_transp_1"/>
    <property type="match status" value="1"/>
</dbReference>
<dbReference type="PANTHER" id="PTHR30151">
    <property type="entry name" value="ALKANE SULFONATE ABC TRANSPORTER-RELATED, MEMBRANE SUBUNIT"/>
    <property type="match status" value="1"/>
</dbReference>
<evidence type="ECO:0000256" key="6">
    <source>
        <dbReference type="ARBA" id="ARBA00023136"/>
    </source>
</evidence>
<evidence type="ECO:0000256" key="3">
    <source>
        <dbReference type="ARBA" id="ARBA00022475"/>
    </source>
</evidence>
<organism evidence="9 10">
    <name type="scientific">Defluviitalea raffinosedens</name>
    <dbReference type="NCBI Taxonomy" id="1450156"/>
    <lineage>
        <taxon>Bacteria</taxon>
        <taxon>Bacillati</taxon>
        <taxon>Bacillota</taxon>
        <taxon>Clostridia</taxon>
        <taxon>Lachnospirales</taxon>
        <taxon>Defluviitaleaceae</taxon>
        <taxon>Defluviitalea</taxon>
    </lineage>
</organism>
<keyword evidence="2 7" id="KW-0813">Transport</keyword>
<comment type="subcellular location">
    <subcellularLocation>
        <location evidence="1 7">Cell membrane</location>
        <topology evidence="1 7">Multi-pass membrane protein</topology>
    </subcellularLocation>
</comment>
<dbReference type="RefSeq" id="WP_158739641.1">
    <property type="nucleotide sequence ID" value="NZ_JAFBEP010000001.1"/>
</dbReference>
<dbReference type="InterPro" id="IPR035906">
    <property type="entry name" value="MetI-like_sf"/>
</dbReference>
<keyword evidence="6 7" id="KW-0472">Membrane</keyword>
<feature type="transmembrane region" description="Helical" evidence="7">
    <location>
        <begin position="241"/>
        <end position="261"/>
    </location>
</feature>
<dbReference type="GO" id="GO:0055085">
    <property type="term" value="P:transmembrane transport"/>
    <property type="evidence" value="ECO:0007669"/>
    <property type="project" value="InterPro"/>
</dbReference>
<accession>A0A7C8HF05</accession>
<dbReference type="GO" id="GO:0005886">
    <property type="term" value="C:plasma membrane"/>
    <property type="evidence" value="ECO:0007669"/>
    <property type="project" value="UniProtKB-SubCell"/>
</dbReference>
<dbReference type="SUPFAM" id="SSF161098">
    <property type="entry name" value="MetI-like"/>
    <property type="match status" value="1"/>
</dbReference>
<feature type="domain" description="ABC transmembrane type-1" evidence="8">
    <location>
        <begin position="78"/>
        <end position="259"/>
    </location>
</feature>
<feature type="transmembrane region" description="Helical" evidence="7">
    <location>
        <begin position="143"/>
        <end position="164"/>
    </location>
</feature>
<reference evidence="9 10" key="1">
    <citation type="submission" date="2019-12" db="EMBL/GenBank/DDBJ databases">
        <title>Defluviitalea raffinosedens, isolated from a biogas fermenter, genome sequencing and characterization.</title>
        <authorList>
            <person name="Rettenmaier R."/>
            <person name="Schneider M."/>
            <person name="Neuhaus K."/>
            <person name="Liebl W."/>
            <person name="Zverlov V."/>
        </authorList>
    </citation>
    <scope>NUCLEOTIDE SEQUENCE [LARGE SCALE GENOMIC DNA]</scope>
    <source>
        <strain evidence="9 10">249c-K6</strain>
    </source>
</reference>
<sequence length="270" mass="30384">MKSNNQYVSEEHKKYLCKLKKTEIFVKVTQIIVLLSLIFFWEIAARLKWIDPFIFSQPTRILAAAWEMILDGSLFIHTGISLFETALGFLLSTMLGTAIAILLWWNNFILKVADPYLVVINSLPKTALAPILIVWIGNNMKSILFTAILMSIVVTTLTVLNGFLEVDQDKIKLIETFGGSKKDILKKVMLPANVPTMINALKVNVGLSLVGVMVGEFLVAKAGLGYLIIYGSQIFKLDWVMLSIVILGVLAALLYKCVMILEKRFLKWRE</sequence>
<dbReference type="Proteomes" id="UP000483018">
    <property type="component" value="Unassembled WGS sequence"/>
</dbReference>
<evidence type="ECO:0000256" key="4">
    <source>
        <dbReference type="ARBA" id="ARBA00022692"/>
    </source>
</evidence>
<keyword evidence="4 7" id="KW-0812">Transmembrane</keyword>
<dbReference type="InterPro" id="IPR000515">
    <property type="entry name" value="MetI-like"/>
</dbReference>
<comment type="caution">
    <text evidence="9">The sequence shown here is derived from an EMBL/GenBank/DDBJ whole genome shotgun (WGS) entry which is preliminary data.</text>
</comment>
<keyword evidence="3" id="KW-1003">Cell membrane</keyword>
<evidence type="ECO:0000256" key="1">
    <source>
        <dbReference type="ARBA" id="ARBA00004651"/>
    </source>
</evidence>
<feature type="transmembrane region" description="Helical" evidence="7">
    <location>
        <begin position="205"/>
        <end position="229"/>
    </location>
</feature>
<feature type="transmembrane region" description="Helical" evidence="7">
    <location>
        <begin position="117"/>
        <end position="137"/>
    </location>
</feature>
<evidence type="ECO:0000259" key="8">
    <source>
        <dbReference type="PROSITE" id="PS50928"/>
    </source>
</evidence>
<dbReference type="EMBL" id="WSLF01000003">
    <property type="protein sequence ID" value="KAE9635393.1"/>
    <property type="molecule type" value="Genomic_DNA"/>
</dbReference>
<dbReference type="PANTHER" id="PTHR30151:SF19">
    <property type="entry name" value="ABC TRANSPORTER PERMEASE"/>
    <property type="match status" value="1"/>
</dbReference>
<comment type="similarity">
    <text evidence="7">Belongs to the binding-protein-dependent transport system permease family.</text>
</comment>
<evidence type="ECO:0000256" key="5">
    <source>
        <dbReference type="ARBA" id="ARBA00022989"/>
    </source>
</evidence>
<gene>
    <name evidence="9" type="ORF">GND95_04400</name>
</gene>
<keyword evidence="5 7" id="KW-1133">Transmembrane helix</keyword>